<dbReference type="AlphaFoldDB" id="W4QXG2"/>
<accession>W4QXG2</accession>
<reference evidence="6 7" key="1">
    <citation type="journal article" date="2014" name="Genome Announc.">
        <title>Draft Genome Sequences of Three Alkaliphilic Bacillus Strains, Bacillus wakoensis JCM 9140T, Bacillus akibai JCM 9157T, and Bacillus hemicellulosilyticus JCM 9152T.</title>
        <authorList>
            <person name="Yuki M."/>
            <person name="Oshima K."/>
            <person name="Suda W."/>
            <person name="Oshida Y."/>
            <person name="Kitamura K."/>
            <person name="Iida T."/>
            <person name="Hattori M."/>
            <person name="Ohkuma M."/>
        </authorList>
    </citation>
    <scope>NUCLEOTIDE SEQUENCE [LARGE SCALE GENOMIC DNA]</scope>
    <source>
        <strain evidence="6 7">JCM 9157</strain>
    </source>
</reference>
<dbReference type="SUPFAM" id="SSF52172">
    <property type="entry name" value="CheY-like"/>
    <property type="match status" value="1"/>
</dbReference>
<evidence type="ECO:0000313" key="7">
    <source>
        <dbReference type="Proteomes" id="UP000018896"/>
    </source>
</evidence>
<keyword evidence="4" id="KW-0175">Coiled coil</keyword>
<organism evidence="6 7">
    <name type="scientific">Halalkalibacter akibai (strain ATCC 43226 / DSM 21942 / CIP 109018 / JCM 9157 / 1139)</name>
    <name type="common">Bacillus akibai</name>
    <dbReference type="NCBI Taxonomy" id="1236973"/>
    <lineage>
        <taxon>Bacteria</taxon>
        <taxon>Bacillati</taxon>
        <taxon>Bacillota</taxon>
        <taxon>Bacilli</taxon>
        <taxon>Bacillales</taxon>
        <taxon>Bacillaceae</taxon>
        <taxon>Halalkalibacter</taxon>
    </lineage>
</organism>
<dbReference type="PANTHER" id="PTHR42713:SF3">
    <property type="entry name" value="TRANSCRIPTIONAL REGULATORY PROTEIN HPTR"/>
    <property type="match status" value="1"/>
</dbReference>
<dbReference type="Gene3D" id="3.40.50.2300">
    <property type="match status" value="1"/>
</dbReference>
<evidence type="ECO:0000256" key="4">
    <source>
        <dbReference type="SAM" id="Coils"/>
    </source>
</evidence>
<dbReference type="GO" id="GO:0003677">
    <property type="term" value="F:DNA binding"/>
    <property type="evidence" value="ECO:0007669"/>
    <property type="project" value="UniProtKB-KW"/>
</dbReference>
<evidence type="ECO:0000259" key="5">
    <source>
        <dbReference type="PROSITE" id="PS50110"/>
    </source>
</evidence>
<dbReference type="GO" id="GO:0000160">
    <property type="term" value="P:phosphorelay signal transduction system"/>
    <property type="evidence" value="ECO:0007669"/>
    <property type="project" value="InterPro"/>
</dbReference>
<feature type="coiled-coil region" evidence="4">
    <location>
        <begin position="113"/>
        <end position="142"/>
    </location>
</feature>
<proteinExistence type="predicted"/>
<dbReference type="Proteomes" id="UP000018896">
    <property type="component" value="Unassembled WGS sequence"/>
</dbReference>
<evidence type="ECO:0000256" key="3">
    <source>
        <dbReference type="PROSITE-ProRule" id="PRU00169"/>
    </source>
</evidence>
<name>W4QXG2_HALA3</name>
<keyword evidence="2" id="KW-0238">DNA-binding</keyword>
<dbReference type="eggNOG" id="COG4753">
    <property type="taxonomic scope" value="Bacteria"/>
</dbReference>
<dbReference type="CDD" id="cd17536">
    <property type="entry name" value="REC_YesN-like"/>
    <property type="match status" value="1"/>
</dbReference>
<dbReference type="InterPro" id="IPR051552">
    <property type="entry name" value="HptR"/>
</dbReference>
<keyword evidence="7" id="KW-1185">Reference proteome</keyword>
<evidence type="ECO:0000313" key="6">
    <source>
        <dbReference type="EMBL" id="GAE35999.1"/>
    </source>
</evidence>
<dbReference type="EMBL" id="BAUV01000026">
    <property type="protein sequence ID" value="GAE35999.1"/>
    <property type="molecule type" value="Genomic_DNA"/>
</dbReference>
<evidence type="ECO:0000256" key="1">
    <source>
        <dbReference type="ARBA" id="ARBA00022490"/>
    </source>
</evidence>
<dbReference type="PANTHER" id="PTHR42713">
    <property type="entry name" value="HISTIDINE KINASE-RELATED"/>
    <property type="match status" value="1"/>
</dbReference>
<keyword evidence="1" id="KW-0963">Cytoplasm</keyword>
<gene>
    <name evidence="6" type="ORF">JCM9157_3143</name>
</gene>
<dbReference type="InterPro" id="IPR001789">
    <property type="entry name" value="Sig_transdc_resp-reg_receiver"/>
</dbReference>
<dbReference type="SMART" id="SM00448">
    <property type="entry name" value="REC"/>
    <property type="match status" value="1"/>
</dbReference>
<comment type="caution">
    <text evidence="6">The sequence shown here is derived from an EMBL/GenBank/DDBJ whole genome shotgun (WGS) entry which is preliminary data.</text>
</comment>
<dbReference type="InterPro" id="IPR011006">
    <property type="entry name" value="CheY-like_superfamily"/>
</dbReference>
<protein>
    <recommendedName>
        <fullName evidence="5">Response regulatory domain-containing protein</fullName>
    </recommendedName>
</protein>
<dbReference type="PROSITE" id="PS50110">
    <property type="entry name" value="RESPONSE_REGULATORY"/>
    <property type="match status" value="1"/>
</dbReference>
<keyword evidence="3" id="KW-0597">Phosphoprotein</keyword>
<feature type="modified residue" description="4-aspartylphosphate" evidence="3">
    <location>
        <position position="55"/>
    </location>
</feature>
<feature type="domain" description="Response regulatory" evidence="5">
    <location>
        <begin position="3"/>
        <end position="120"/>
    </location>
</feature>
<evidence type="ECO:0000256" key="2">
    <source>
        <dbReference type="ARBA" id="ARBA00023125"/>
    </source>
</evidence>
<dbReference type="Pfam" id="PF00072">
    <property type="entry name" value="Response_reg"/>
    <property type="match status" value="1"/>
</dbReference>
<dbReference type="OrthoDB" id="1699at2"/>
<sequence length="377" mass="43703">MLKAVIFDDEYIVIQGLKSLIHWAQYGIEVVGTASDGISAFELFQTLKPDIVFTDIRMPGMDGLELIQKIMKEAPTTICIVFSGFNEFEYVKKALKLGVADYLDKPVTIPMIEEAVERTLKRIEDQNEMTNLKLERKKTKQELMEKATLDLLLNKDDAYKKWHEHFRTEADRVVAATVISYYGKEKMPIIRNDSVTMVSVWNGKRDLVVIFYFNQDFSLTEQYITEWINRTNGIVGSGQIYNDLELLSKSYREALNALEYGCFLEEEGWIRFENLPKDTVIPEELSNQVKDILSSMRKRDETGTENALTQYIDWIEFEKLDRDMAERELLKLIYLVIEVVKETAGESNVKQLATYQLTGRFVTPKQEMKWHYGSASK</sequence>
<dbReference type="RefSeq" id="WP_052013163.1">
    <property type="nucleotide sequence ID" value="NZ_BAUV01000026.1"/>
</dbReference>
<dbReference type="STRING" id="1236973.JCM9157_3143"/>